<evidence type="ECO:0000256" key="1">
    <source>
        <dbReference type="ARBA" id="ARBA00022837"/>
    </source>
</evidence>
<protein>
    <recommendedName>
        <fullName evidence="2">EF-hand domain-containing protein</fullName>
    </recommendedName>
</protein>
<sequence>MGNKYSSLSEEQLAWIFKKHDIDRDRKLTKEELTRAFNYLGSRWTALRVKEAIRAVDANHDGVISLDEMSKLIVYVKGCRT</sequence>
<proteinExistence type="predicted"/>
<dbReference type="PROSITE" id="PS00018">
    <property type="entry name" value="EF_HAND_1"/>
    <property type="match status" value="2"/>
</dbReference>
<dbReference type="Pfam" id="PF13499">
    <property type="entry name" value="EF-hand_7"/>
    <property type="match status" value="1"/>
</dbReference>
<dbReference type="PROSITE" id="PS50222">
    <property type="entry name" value="EF_HAND_2"/>
    <property type="match status" value="2"/>
</dbReference>
<dbReference type="EMBL" id="CM002923">
    <property type="protein sequence ID" value="KGN62513.1"/>
    <property type="molecule type" value="Genomic_DNA"/>
</dbReference>
<evidence type="ECO:0000313" key="4">
    <source>
        <dbReference type="Proteomes" id="UP000029981"/>
    </source>
</evidence>
<dbReference type="CDD" id="cd00051">
    <property type="entry name" value="EFh"/>
    <property type="match status" value="1"/>
</dbReference>
<dbReference type="GO" id="GO:0005509">
    <property type="term" value="F:calcium ion binding"/>
    <property type="evidence" value="ECO:0007669"/>
    <property type="project" value="InterPro"/>
</dbReference>
<feature type="domain" description="EF-hand" evidence="2">
    <location>
        <begin position="44"/>
        <end position="79"/>
    </location>
</feature>
<keyword evidence="4" id="KW-1185">Reference proteome</keyword>
<dbReference type="AlphaFoldDB" id="A0A0A0LL93"/>
<reference evidence="3 4" key="1">
    <citation type="journal article" date="2009" name="Nat. Genet.">
        <title>The genome of the cucumber, Cucumis sativus L.</title>
        <authorList>
            <person name="Huang S."/>
            <person name="Li R."/>
            <person name="Zhang Z."/>
            <person name="Li L."/>
            <person name="Gu X."/>
            <person name="Fan W."/>
            <person name="Lucas W.J."/>
            <person name="Wang X."/>
            <person name="Xie B."/>
            <person name="Ni P."/>
            <person name="Ren Y."/>
            <person name="Zhu H."/>
            <person name="Li J."/>
            <person name="Lin K."/>
            <person name="Jin W."/>
            <person name="Fei Z."/>
            <person name="Li G."/>
            <person name="Staub J."/>
            <person name="Kilian A."/>
            <person name="van der Vossen E.A."/>
            <person name="Wu Y."/>
            <person name="Guo J."/>
            <person name="He J."/>
            <person name="Jia Z."/>
            <person name="Ren Y."/>
            <person name="Tian G."/>
            <person name="Lu Y."/>
            <person name="Ruan J."/>
            <person name="Qian W."/>
            <person name="Wang M."/>
            <person name="Huang Q."/>
            <person name="Li B."/>
            <person name="Xuan Z."/>
            <person name="Cao J."/>
            <person name="Asan"/>
            <person name="Wu Z."/>
            <person name="Zhang J."/>
            <person name="Cai Q."/>
            <person name="Bai Y."/>
            <person name="Zhao B."/>
            <person name="Han Y."/>
            <person name="Li Y."/>
            <person name="Li X."/>
            <person name="Wang S."/>
            <person name="Shi Q."/>
            <person name="Liu S."/>
            <person name="Cho W.K."/>
            <person name="Kim J.Y."/>
            <person name="Xu Y."/>
            <person name="Heller-Uszynska K."/>
            <person name="Miao H."/>
            <person name="Cheng Z."/>
            <person name="Zhang S."/>
            <person name="Wu J."/>
            <person name="Yang Y."/>
            <person name="Kang H."/>
            <person name="Li M."/>
            <person name="Liang H."/>
            <person name="Ren X."/>
            <person name="Shi Z."/>
            <person name="Wen M."/>
            <person name="Jian M."/>
            <person name="Yang H."/>
            <person name="Zhang G."/>
            <person name="Yang Z."/>
            <person name="Chen R."/>
            <person name="Liu S."/>
            <person name="Li J."/>
            <person name="Ma L."/>
            <person name="Liu H."/>
            <person name="Zhou Y."/>
            <person name="Zhao J."/>
            <person name="Fang X."/>
            <person name="Li G."/>
            <person name="Fang L."/>
            <person name="Li Y."/>
            <person name="Liu D."/>
            <person name="Zheng H."/>
            <person name="Zhang Y."/>
            <person name="Qin N."/>
            <person name="Li Z."/>
            <person name="Yang G."/>
            <person name="Yang S."/>
            <person name="Bolund L."/>
            <person name="Kristiansen K."/>
            <person name="Zheng H."/>
            <person name="Li S."/>
            <person name="Zhang X."/>
            <person name="Yang H."/>
            <person name="Wang J."/>
            <person name="Sun R."/>
            <person name="Zhang B."/>
            <person name="Jiang S."/>
            <person name="Wang J."/>
            <person name="Du Y."/>
            <person name="Li S."/>
        </authorList>
    </citation>
    <scope>NUCLEOTIDE SEQUENCE [LARGE SCALE GENOMIC DNA]</scope>
    <source>
        <strain evidence="4">cv. 9930</strain>
    </source>
</reference>
<gene>
    <name evidence="3" type="ORF">Csa_2G357850</name>
</gene>
<evidence type="ECO:0000259" key="2">
    <source>
        <dbReference type="PROSITE" id="PS50222"/>
    </source>
</evidence>
<dbReference type="InterPro" id="IPR018247">
    <property type="entry name" value="EF_Hand_1_Ca_BS"/>
</dbReference>
<name>A0A0A0LL93_CUCSA</name>
<evidence type="ECO:0000313" key="3">
    <source>
        <dbReference type="EMBL" id="KGN62513.1"/>
    </source>
</evidence>
<reference evidence="3 4" key="4">
    <citation type="journal article" date="2011" name="BMC Genomics">
        <title>RNA-Seq improves annotation of protein-coding genes in the cucumber genome.</title>
        <authorList>
            <person name="Li Z."/>
            <person name="Zhang Z."/>
            <person name="Yan P."/>
            <person name="Huang S."/>
            <person name="Fei Z."/>
            <person name="Lin K."/>
        </authorList>
    </citation>
    <scope>NUCLEOTIDE SEQUENCE [LARGE SCALE GENOMIC DNA]</scope>
    <source>
        <strain evidence="4">cv. 9930</strain>
    </source>
</reference>
<dbReference type="SUPFAM" id="SSF47473">
    <property type="entry name" value="EF-hand"/>
    <property type="match status" value="1"/>
</dbReference>
<dbReference type="Gene3D" id="1.10.238.10">
    <property type="entry name" value="EF-hand"/>
    <property type="match status" value="1"/>
</dbReference>
<dbReference type="SMART" id="SM00054">
    <property type="entry name" value="EFh"/>
    <property type="match status" value="2"/>
</dbReference>
<reference evidence="3 4" key="2">
    <citation type="journal article" date="2009" name="PLoS ONE">
        <title>An integrated genetic and cytogenetic map of the cucumber genome.</title>
        <authorList>
            <person name="Ren Y."/>
            <person name="Zhang Z."/>
            <person name="Liu J."/>
            <person name="Staub J.E."/>
            <person name="Han Y."/>
            <person name="Cheng Z."/>
            <person name="Li X."/>
            <person name="Lu J."/>
            <person name="Miao H."/>
            <person name="Kang H."/>
            <person name="Xie B."/>
            <person name="Gu X."/>
            <person name="Wang X."/>
            <person name="Du Y."/>
            <person name="Jin W."/>
            <person name="Huang S."/>
        </authorList>
    </citation>
    <scope>NUCLEOTIDE SEQUENCE [LARGE SCALE GENOMIC DNA]</scope>
    <source>
        <strain evidence="4">cv. 9930</strain>
    </source>
</reference>
<feature type="domain" description="EF-hand" evidence="2">
    <location>
        <begin position="8"/>
        <end position="43"/>
    </location>
</feature>
<organism evidence="3 4">
    <name type="scientific">Cucumis sativus</name>
    <name type="common">Cucumber</name>
    <dbReference type="NCBI Taxonomy" id="3659"/>
    <lineage>
        <taxon>Eukaryota</taxon>
        <taxon>Viridiplantae</taxon>
        <taxon>Streptophyta</taxon>
        <taxon>Embryophyta</taxon>
        <taxon>Tracheophyta</taxon>
        <taxon>Spermatophyta</taxon>
        <taxon>Magnoliopsida</taxon>
        <taxon>eudicotyledons</taxon>
        <taxon>Gunneridae</taxon>
        <taxon>Pentapetalae</taxon>
        <taxon>rosids</taxon>
        <taxon>fabids</taxon>
        <taxon>Cucurbitales</taxon>
        <taxon>Cucurbitaceae</taxon>
        <taxon>Benincaseae</taxon>
        <taxon>Cucumis</taxon>
    </lineage>
</organism>
<dbReference type="Proteomes" id="UP000029981">
    <property type="component" value="Chromosome 2"/>
</dbReference>
<reference evidence="3 4" key="3">
    <citation type="journal article" date="2010" name="BMC Genomics">
        <title>Transcriptome sequencing and comparative analysis of cucumber flowers with different sex types.</title>
        <authorList>
            <person name="Guo S."/>
            <person name="Zheng Y."/>
            <person name="Joung J.G."/>
            <person name="Liu S."/>
            <person name="Zhang Z."/>
            <person name="Crasta O.R."/>
            <person name="Sobral B.W."/>
            <person name="Xu Y."/>
            <person name="Huang S."/>
            <person name="Fei Z."/>
        </authorList>
    </citation>
    <scope>NUCLEOTIDE SEQUENCE [LARGE SCALE GENOMIC DNA]</scope>
    <source>
        <strain evidence="4">cv. 9930</strain>
    </source>
</reference>
<dbReference type="Gramene" id="KGN62513">
    <property type="protein sequence ID" value="KGN62513"/>
    <property type="gene ID" value="Csa_2G357850"/>
</dbReference>
<dbReference type="InterPro" id="IPR002048">
    <property type="entry name" value="EF_hand_dom"/>
</dbReference>
<accession>A0A0A0LL93</accession>
<dbReference type="InterPro" id="IPR011992">
    <property type="entry name" value="EF-hand-dom_pair"/>
</dbReference>
<keyword evidence="1" id="KW-0106">Calcium</keyword>